<gene>
    <name evidence="2" type="ORF">SELMODRAFT_422257</name>
</gene>
<dbReference type="GO" id="GO:0045926">
    <property type="term" value="P:negative regulation of growth"/>
    <property type="evidence" value="ECO:0007669"/>
    <property type="project" value="InterPro"/>
</dbReference>
<feature type="signal peptide" evidence="1">
    <location>
        <begin position="1"/>
        <end position="23"/>
    </location>
</feature>
<evidence type="ECO:0000313" key="2">
    <source>
        <dbReference type="EMBL" id="EFJ16190.1"/>
    </source>
</evidence>
<dbReference type="InterPro" id="IPR015791">
    <property type="entry name" value="Antimic/Inh_G_crystallin-like"/>
</dbReference>
<dbReference type="Pfam" id="PF09117">
    <property type="entry name" value="MiAMP1"/>
    <property type="match status" value="1"/>
</dbReference>
<dbReference type="Gene3D" id="2.60.20.30">
    <property type="match status" value="1"/>
</dbReference>
<evidence type="ECO:0000313" key="3">
    <source>
        <dbReference type="Proteomes" id="UP000001514"/>
    </source>
</evidence>
<dbReference type="InterPro" id="IPR015201">
    <property type="entry name" value="Antimicrobial_MiAMP1"/>
</dbReference>
<sequence>MAGKMVLVLVAITVVGSMITANASYFDAWAGPGCNNRLERYSACGCTNVGASRARLLRPTTRQTAKVWRRHGLVPLYGTARALDGTASSSSAKELHGTQIARAFNRLNWQRPFHTTPASPNYTLIQNYSDFET</sequence>
<accession>D8SHW0</accession>
<dbReference type="InterPro" id="IPR011024">
    <property type="entry name" value="G_crystallin-like"/>
</dbReference>
<evidence type="ECO:0000256" key="1">
    <source>
        <dbReference type="SAM" id="SignalP"/>
    </source>
</evidence>
<dbReference type="Gramene" id="EFJ16190">
    <property type="protein sequence ID" value="EFJ16190"/>
    <property type="gene ID" value="SELMODRAFT_422257"/>
</dbReference>
<keyword evidence="3" id="KW-1185">Reference proteome</keyword>
<feature type="chain" id="PRO_5003122728" evidence="1">
    <location>
        <begin position="24"/>
        <end position="133"/>
    </location>
</feature>
<dbReference type="EMBL" id="GL377620">
    <property type="protein sequence ID" value="EFJ16190.1"/>
    <property type="molecule type" value="Genomic_DNA"/>
</dbReference>
<proteinExistence type="predicted"/>
<dbReference type="InParanoid" id="D8SHW0"/>
<organism evidence="3">
    <name type="scientific">Selaginella moellendorffii</name>
    <name type="common">Spikemoss</name>
    <dbReference type="NCBI Taxonomy" id="88036"/>
    <lineage>
        <taxon>Eukaryota</taxon>
        <taxon>Viridiplantae</taxon>
        <taxon>Streptophyta</taxon>
        <taxon>Embryophyta</taxon>
        <taxon>Tracheophyta</taxon>
        <taxon>Lycopodiopsida</taxon>
        <taxon>Selaginellales</taxon>
        <taxon>Selaginellaceae</taxon>
        <taxon>Selaginella</taxon>
    </lineage>
</organism>
<protein>
    <submittedName>
        <fullName evidence="2">Uncharacterized protein</fullName>
    </submittedName>
</protein>
<dbReference type="GO" id="GO:0006952">
    <property type="term" value="P:defense response"/>
    <property type="evidence" value="ECO:0007669"/>
    <property type="project" value="InterPro"/>
</dbReference>
<dbReference type="HOGENOM" id="CLU_1910278_0_0_1"/>
<dbReference type="AlphaFoldDB" id="D8SHW0"/>
<dbReference type="Proteomes" id="UP000001514">
    <property type="component" value="Unassembled WGS sequence"/>
</dbReference>
<name>D8SHW0_SELML</name>
<dbReference type="SUPFAM" id="SSF49695">
    <property type="entry name" value="gamma-Crystallin-like"/>
    <property type="match status" value="1"/>
</dbReference>
<keyword evidence="1" id="KW-0732">Signal</keyword>
<dbReference type="KEGG" id="smo:SELMODRAFT_422257"/>
<reference evidence="2 3" key="1">
    <citation type="journal article" date="2011" name="Science">
        <title>The Selaginella genome identifies genetic changes associated with the evolution of vascular plants.</title>
        <authorList>
            <person name="Banks J.A."/>
            <person name="Nishiyama T."/>
            <person name="Hasebe M."/>
            <person name="Bowman J.L."/>
            <person name="Gribskov M."/>
            <person name="dePamphilis C."/>
            <person name="Albert V.A."/>
            <person name="Aono N."/>
            <person name="Aoyama T."/>
            <person name="Ambrose B.A."/>
            <person name="Ashton N.W."/>
            <person name="Axtell M.J."/>
            <person name="Barker E."/>
            <person name="Barker M.S."/>
            <person name="Bennetzen J.L."/>
            <person name="Bonawitz N.D."/>
            <person name="Chapple C."/>
            <person name="Cheng C."/>
            <person name="Correa L.G."/>
            <person name="Dacre M."/>
            <person name="DeBarry J."/>
            <person name="Dreyer I."/>
            <person name="Elias M."/>
            <person name="Engstrom E.M."/>
            <person name="Estelle M."/>
            <person name="Feng L."/>
            <person name="Finet C."/>
            <person name="Floyd S.K."/>
            <person name="Frommer W.B."/>
            <person name="Fujita T."/>
            <person name="Gramzow L."/>
            <person name="Gutensohn M."/>
            <person name="Harholt J."/>
            <person name="Hattori M."/>
            <person name="Heyl A."/>
            <person name="Hirai T."/>
            <person name="Hiwatashi Y."/>
            <person name="Ishikawa M."/>
            <person name="Iwata M."/>
            <person name="Karol K.G."/>
            <person name="Koehler B."/>
            <person name="Kolukisaoglu U."/>
            <person name="Kubo M."/>
            <person name="Kurata T."/>
            <person name="Lalonde S."/>
            <person name="Li K."/>
            <person name="Li Y."/>
            <person name="Litt A."/>
            <person name="Lyons E."/>
            <person name="Manning G."/>
            <person name="Maruyama T."/>
            <person name="Michael T.P."/>
            <person name="Mikami K."/>
            <person name="Miyazaki S."/>
            <person name="Morinaga S."/>
            <person name="Murata T."/>
            <person name="Mueller-Roeber B."/>
            <person name="Nelson D.R."/>
            <person name="Obara M."/>
            <person name="Oguri Y."/>
            <person name="Olmstead R.G."/>
            <person name="Onodera N."/>
            <person name="Petersen B.L."/>
            <person name="Pils B."/>
            <person name="Prigge M."/>
            <person name="Rensing S.A."/>
            <person name="Riano-Pachon D.M."/>
            <person name="Roberts A.W."/>
            <person name="Sato Y."/>
            <person name="Scheller H.V."/>
            <person name="Schulz B."/>
            <person name="Schulz C."/>
            <person name="Shakirov E.V."/>
            <person name="Shibagaki N."/>
            <person name="Shinohara N."/>
            <person name="Shippen D.E."/>
            <person name="Soerensen I."/>
            <person name="Sotooka R."/>
            <person name="Sugimoto N."/>
            <person name="Sugita M."/>
            <person name="Sumikawa N."/>
            <person name="Tanurdzic M."/>
            <person name="Theissen G."/>
            <person name="Ulvskov P."/>
            <person name="Wakazuki S."/>
            <person name="Weng J.K."/>
            <person name="Willats W.W."/>
            <person name="Wipf D."/>
            <person name="Wolf P.G."/>
            <person name="Yang L."/>
            <person name="Zimmer A.D."/>
            <person name="Zhu Q."/>
            <person name="Mitros T."/>
            <person name="Hellsten U."/>
            <person name="Loque D."/>
            <person name="Otillar R."/>
            <person name="Salamov A."/>
            <person name="Schmutz J."/>
            <person name="Shapiro H."/>
            <person name="Lindquist E."/>
            <person name="Lucas S."/>
            <person name="Rokhsar D."/>
            <person name="Grigoriev I.V."/>
        </authorList>
    </citation>
    <scope>NUCLEOTIDE SEQUENCE [LARGE SCALE GENOMIC DNA]</scope>
</reference>